<dbReference type="PANTHER" id="PTHR34118">
    <property type="entry name" value="NF-KAPPA-B INHIBITOR-LIKE PROTEIN-RELATED"/>
    <property type="match status" value="1"/>
</dbReference>
<dbReference type="AlphaFoldDB" id="A0A0K9PPV8"/>
<comment type="caution">
    <text evidence="1">The sequence shown here is derived from an EMBL/GenBank/DDBJ whole genome shotgun (WGS) entry which is preliminary data.</text>
</comment>
<proteinExistence type="predicted"/>
<accession>A0A0K9PPV8</accession>
<reference evidence="2" key="1">
    <citation type="journal article" date="2016" name="Nature">
        <title>The genome of the seagrass Zostera marina reveals angiosperm adaptation to the sea.</title>
        <authorList>
            <person name="Olsen J.L."/>
            <person name="Rouze P."/>
            <person name="Verhelst B."/>
            <person name="Lin Y.-C."/>
            <person name="Bayer T."/>
            <person name="Collen J."/>
            <person name="Dattolo E."/>
            <person name="De Paoli E."/>
            <person name="Dittami S."/>
            <person name="Maumus F."/>
            <person name="Michel G."/>
            <person name="Kersting A."/>
            <person name="Lauritano C."/>
            <person name="Lohaus R."/>
            <person name="Toepel M."/>
            <person name="Tonon T."/>
            <person name="Vanneste K."/>
            <person name="Amirebrahimi M."/>
            <person name="Brakel J."/>
            <person name="Bostroem C."/>
            <person name="Chovatia M."/>
            <person name="Grimwood J."/>
            <person name="Jenkins J.W."/>
            <person name="Jueterbock A."/>
            <person name="Mraz A."/>
            <person name="Stam W.T."/>
            <person name="Tice H."/>
            <person name="Bornberg-Bauer E."/>
            <person name="Green P.J."/>
            <person name="Pearson G.A."/>
            <person name="Procaccini G."/>
            <person name="Duarte C.M."/>
            <person name="Schmutz J."/>
            <person name="Reusch T.B.H."/>
            <person name="Van de Peer Y."/>
        </authorList>
    </citation>
    <scope>NUCLEOTIDE SEQUENCE [LARGE SCALE GENOMIC DNA]</scope>
    <source>
        <strain evidence="2">cv. Finnish</strain>
    </source>
</reference>
<sequence>MERLVISAGIGIPTGNASLPARNTPLLFFPRRLFPTTTVSAVLKASSVSEEDVVRIFLKDREENGDLVSKFSDSLWKRGGNAPMMLDVPENDNAVDDNLRQKEVLEDGSSGGFLKLTKTQEWIAGDSIAPVNKKLILQKWQNDSDKRKKLNFLKYEALKRELLVLTGGIGVSCSGYCLLTLSIQASISYLIGVLLSCLYLQLLYYRADNLSKEEVPSIFLKKKTQKIGIRSEDLENLLERLIKGSSMALSSPRLALPAIVYGISALSNQYLDGYFSFQLVPAMFGLFAYKAAALVQVYRDNEDLRLIFSEDLFSENEDDSTRI</sequence>
<dbReference type="OMA" id="FGMFAYK"/>
<dbReference type="PANTHER" id="PTHR34118:SF1">
    <property type="entry name" value="NF-KAPPA-B INHIBITOR-LIKE PROTEIN"/>
    <property type="match status" value="1"/>
</dbReference>
<keyword evidence="2" id="KW-1185">Reference proteome</keyword>
<protein>
    <submittedName>
        <fullName evidence="1">Uncharacterized protein</fullName>
    </submittedName>
</protein>
<evidence type="ECO:0000313" key="1">
    <source>
        <dbReference type="EMBL" id="KMZ70999.1"/>
    </source>
</evidence>
<organism evidence="1 2">
    <name type="scientific">Zostera marina</name>
    <name type="common">Eelgrass</name>
    <dbReference type="NCBI Taxonomy" id="29655"/>
    <lineage>
        <taxon>Eukaryota</taxon>
        <taxon>Viridiplantae</taxon>
        <taxon>Streptophyta</taxon>
        <taxon>Embryophyta</taxon>
        <taxon>Tracheophyta</taxon>
        <taxon>Spermatophyta</taxon>
        <taxon>Magnoliopsida</taxon>
        <taxon>Liliopsida</taxon>
        <taxon>Zosteraceae</taxon>
        <taxon>Zostera</taxon>
    </lineage>
</organism>
<dbReference type="Proteomes" id="UP000036987">
    <property type="component" value="Unassembled WGS sequence"/>
</dbReference>
<dbReference type="OrthoDB" id="2019080at2759"/>
<evidence type="ECO:0000313" key="2">
    <source>
        <dbReference type="Proteomes" id="UP000036987"/>
    </source>
</evidence>
<name>A0A0K9PPV8_ZOSMR</name>
<dbReference type="EMBL" id="LFYR01000692">
    <property type="protein sequence ID" value="KMZ70999.1"/>
    <property type="molecule type" value="Genomic_DNA"/>
</dbReference>
<gene>
    <name evidence="1" type="ORF">ZOSMA_18G00960</name>
</gene>